<name>A0AA35S8B2_GEOBA</name>
<dbReference type="EMBL" id="CASHTH010002047">
    <property type="protein sequence ID" value="CAI8023971.1"/>
    <property type="molecule type" value="Genomic_DNA"/>
</dbReference>
<comment type="caution">
    <text evidence="1">The sequence shown here is derived from an EMBL/GenBank/DDBJ whole genome shotgun (WGS) entry which is preliminary data.</text>
</comment>
<evidence type="ECO:0000313" key="1">
    <source>
        <dbReference type="EMBL" id="CAI8023971.1"/>
    </source>
</evidence>
<gene>
    <name evidence="1" type="ORF">GBAR_LOCUS13975</name>
</gene>
<sequence>MIAVQTITWTTYTPNTTSALGAPSLRQNT</sequence>
<organism evidence="1 2">
    <name type="scientific">Geodia barretti</name>
    <name type="common">Barrett's horny sponge</name>
    <dbReference type="NCBI Taxonomy" id="519541"/>
    <lineage>
        <taxon>Eukaryota</taxon>
        <taxon>Metazoa</taxon>
        <taxon>Porifera</taxon>
        <taxon>Demospongiae</taxon>
        <taxon>Heteroscleromorpha</taxon>
        <taxon>Tetractinellida</taxon>
        <taxon>Astrophorina</taxon>
        <taxon>Geodiidae</taxon>
        <taxon>Geodia</taxon>
    </lineage>
</organism>
<dbReference type="AlphaFoldDB" id="A0AA35S8B2"/>
<protein>
    <submittedName>
        <fullName evidence="1">Uncharacterized protein</fullName>
    </submittedName>
</protein>
<keyword evidence="2" id="KW-1185">Reference proteome</keyword>
<proteinExistence type="predicted"/>
<reference evidence="1" key="1">
    <citation type="submission" date="2023-03" db="EMBL/GenBank/DDBJ databases">
        <authorList>
            <person name="Steffen K."/>
            <person name="Cardenas P."/>
        </authorList>
    </citation>
    <scope>NUCLEOTIDE SEQUENCE</scope>
</reference>
<dbReference type="Proteomes" id="UP001174909">
    <property type="component" value="Unassembled WGS sequence"/>
</dbReference>
<accession>A0AA35S8B2</accession>
<evidence type="ECO:0000313" key="2">
    <source>
        <dbReference type="Proteomes" id="UP001174909"/>
    </source>
</evidence>